<keyword evidence="2" id="KW-1185">Reference proteome</keyword>
<proteinExistence type="predicted"/>
<sequence>MRKIPSWFQVHKTRGRDIEGMGPASGFQRNNAMGMNARNASCVHHVCEKWNPRGFSFDTEA</sequence>
<gene>
    <name evidence="1" type="ORF">M569_17656</name>
</gene>
<comment type="caution">
    <text evidence="1">The sequence shown here is derived from an EMBL/GenBank/DDBJ whole genome shotgun (WGS) entry which is preliminary data.</text>
</comment>
<evidence type="ECO:0000313" key="1">
    <source>
        <dbReference type="EMBL" id="EPS57165.1"/>
    </source>
</evidence>
<dbReference type="EMBL" id="AUSU01010555">
    <property type="protein sequence ID" value="EPS57165.1"/>
    <property type="molecule type" value="Genomic_DNA"/>
</dbReference>
<dbReference type="Proteomes" id="UP000015453">
    <property type="component" value="Unassembled WGS sequence"/>
</dbReference>
<reference evidence="1 2" key="1">
    <citation type="journal article" date="2013" name="BMC Genomics">
        <title>The miniature genome of a carnivorous plant Genlisea aurea contains a low number of genes and short non-coding sequences.</title>
        <authorList>
            <person name="Leushkin E.V."/>
            <person name="Sutormin R.A."/>
            <person name="Nabieva E.R."/>
            <person name="Penin A.A."/>
            <person name="Kondrashov A.S."/>
            <person name="Logacheva M.D."/>
        </authorList>
    </citation>
    <scope>NUCLEOTIDE SEQUENCE [LARGE SCALE GENOMIC DNA]</scope>
</reference>
<protein>
    <submittedName>
        <fullName evidence="1">Uncharacterized protein</fullName>
    </submittedName>
</protein>
<evidence type="ECO:0000313" key="2">
    <source>
        <dbReference type="Proteomes" id="UP000015453"/>
    </source>
</evidence>
<organism evidence="1 2">
    <name type="scientific">Genlisea aurea</name>
    <dbReference type="NCBI Taxonomy" id="192259"/>
    <lineage>
        <taxon>Eukaryota</taxon>
        <taxon>Viridiplantae</taxon>
        <taxon>Streptophyta</taxon>
        <taxon>Embryophyta</taxon>
        <taxon>Tracheophyta</taxon>
        <taxon>Spermatophyta</taxon>
        <taxon>Magnoliopsida</taxon>
        <taxon>eudicotyledons</taxon>
        <taxon>Gunneridae</taxon>
        <taxon>Pentapetalae</taxon>
        <taxon>asterids</taxon>
        <taxon>lamiids</taxon>
        <taxon>Lamiales</taxon>
        <taxon>Lentibulariaceae</taxon>
        <taxon>Genlisea</taxon>
    </lineage>
</organism>
<accession>S8BRB0</accession>
<dbReference type="AlphaFoldDB" id="S8BRB0"/>
<name>S8BRB0_9LAMI</name>